<evidence type="ECO:0000313" key="2">
    <source>
        <dbReference type="Proteomes" id="UP001272052"/>
    </source>
</evidence>
<reference evidence="1 2" key="1">
    <citation type="submission" date="2023-06" db="EMBL/GenBank/DDBJ databases">
        <title>Genome sequence of Methanimicrococcus sp. At1.</title>
        <authorList>
            <person name="Protasov E."/>
            <person name="Platt K."/>
            <person name="Poehlein A."/>
            <person name="Daniel R."/>
            <person name="Brune A."/>
        </authorList>
    </citation>
    <scope>NUCLEOTIDE SEQUENCE [LARGE SCALE GENOMIC DNA]</scope>
    <source>
        <strain evidence="1 2">At1</strain>
    </source>
</reference>
<dbReference type="RefSeq" id="WP_318785408.1">
    <property type="nucleotide sequence ID" value="NZ_JAWDKC010000011.1"/>
</dbReference>
<comment type="caution">
    <text evidence="1">The sequence shown here is derived from an EMBL/GenBank/DDBJ whole genome shotgun (WGS) entry which is preliminary data.</text>
</comment>
<sequence length="207" mass="23185">MTADMKLYLGDLIASNRLFENPETLILPDVIVSPEKIKVMMINEVSPKNAADDFYGKGDGKTPDYLKSAQALFDSAGIRIETAKDLLNMGIYVTNAVKTPKSEYAIETKTIMEHVPILEAEFHLFPNLKAVMLMGDVAKKAFNAIAKKETKKNVIPTGSTYKLRHEEFYYGDIRVFPSYIMTGGNILIEKSKADMIAADLRRMKLLL</sequence>
<name>A0ABU3VNL6_9EURY</name>
<dbReference type="Gene3D" id="3.40.470.10">
    <property type="entry name" value="Uracil-DNA glycosylase-like domain"/>
    <property type="match status" value="1"/>
</dbReference>
<evidence type="ECO:0000313" key="1">
    <source>
        <dbReference type="EMBL" id="MDV0445002.1"/>
    </source>
</evidence>
<proteinExistence type="predicted"/>
<dbReference type="Proteomes" id="UP001272052">
    <property type="component" value="Unassembled WGS sequence"/>
</dbReference>
<organism evidence="1 2">
    <name type="scientific">Methanimicrococcus hacksteinii</name>
    <dbReference type="NCBI Taxonomy" id="3028293"/>
    <lineage>
        <taxon>Archaea</taxon>
        <taxon>Methanobacteriati</taxon>
        <taxon>Methanobacteriota</taxon>
        <taxon>Stenosarchaea group</taxon>
        <taxon>Methanomicrobia</taxon>
        <taxon>Methanosarcinales</taxon>
        <taxon>Methanosarcinaceae</taxon>
        <taxon>Methanimicrococcus</taxon>
    </lineage>
</organism>
<gene>
    <name evidence="1" type="ORF">MmiAt1_05540</name>
</gene>
<evidence type="ECO:0008006" key="3">
    <source>
        <dbReference type="Google" id="ProtNLM"/>
    </source>
</evidence>
<accession>A0ABU3VNL6</accession>
<dbReference type="EMBL" id="JAWDKC010000011">
    <property type="protein sequence ID" value="MDV0445002.1"/>
    <property type="molecule type" value="Genomic_DNA"/>
</dbReference>
<dbReference type="InterPro" id="IPR036895">
    <property type="entry name" value="Uracil-DNA_glycosylase-like_sf"/>
</dbReference>
<keyword evidence="2" id="KW-1185">Reference proteome</keyword>
<dbReference type="SUPFAM" id="SSF52141">
    <property type="entry name" value="Uracil-DNA glycosylase-like"/>
    <property type="match status" value="1"/>
</dbReference>
<protein>
    <recommendedName>
        <fullName evidence="3">Uracil-DNA glycosylase</fullName>
    </recommendedName>
</protein>